<accession>A0A392TPG6</accession>
<proteinExistence type="predicted"/>
<dbReference type="AlphaFoldDB" id="A0A392TPG6"/>
<feature type="non-terminal residue" evidence="1">
    <location>
        <position position="70"/>
    </location>
</feature>
<comment type="caution">
    <text evidence="1">The sequence shown here is derived from an EMBL/GenBank/DDBJ whole genome shotgun (WGS) entry which is preliminary data.</text>
</comment>
<evidence type="ECO:0000313" key="2">
    <source>
        <dbReference type="Proteomes" id="UP000265520"/>
    </source>
</evidence>
<sequence length="70" mass="7849">MASKRPKSEKFKLLSFHTRMQARKSRLVNGGNLTSAITRTWLNPQFRHPGAHGVLLDSATHLHLRASETG</sequence>
<dbReference type="EMBL" id="LXQA010620445">
    <property type="protein sequence ID" value="MCI62534.1"/>
    <property type="molecule type" value="Genomic_DNA"/>
</dbReference>
<organism evidence="1 2">
    <name type="scientific">Trifolium medium</name>
    <dbReference type="NCBI Taxonomy" id="97028"/>
    <lineage>
        <taxon>Eukaryota</taxon>
        <taxon>Viridiplantae</taxon>
        <taxon>Streptophyta</taxon>
        <taxon>Embryophyta</taxon>
        <taxon>Tracheophyta</taxon>
        <taxon>Spermatophyta</taxon>
        <taxon>Magnoliopsida</taxon>
        <taxon>eudicotyledons</taxon>
        <taxon>Gunneridae</taxon>
        <taxon>Pentapetalae</taxon>
        <taxon>rosids</taxon>
        <taxon>fabids</taxon>
        <taxon>Fabales</taxon>
        <taxon>Fabaceae</taxon>
        <taxon>Papilionoideae</taxon>
        <taxon>50 kb inversion clade</taxon>
        <taxon>NPAAA clade</taxon>
        <taxon>Hologalegina</taxon>
        <taxon>IRL clade</taxon>
        <taxon>Trifolieae</taxon>
        <taxon>Trifolium</taxon>
    </lineage>
</organism>
<keyword evidence="2" id="KW-1185">Reference proteome</keyword>
<dbReference type="Proteomes" id="UP000265520">
    <property type="component" value="Unassembled WGS sequence"/>
</dbReference>
<name>A0A392TPG6_9FABA</name>
<protein>
    <submittedName>
        <fullName evidence="1">Uncharacterized protein</fullName>
    </submittedName>
</protein>
<evidence type="ECO:0000313" key="1">
    <source>
        <dbReference type="EMBL" id="MCI62534.1"/>
    </source>
</evidence>
<reference evidence="1 2" key="1">
    <citation type="journal article" date="2018" name="Front. Plant Sci.">
        <title>Red Clover (Trifolium pratense) and Zigzag Clover (T. medium) - A Picture of Genomic Similarities and Differences.</title>
        <authorList>
            <person name="Dluhosova J."/>
            <person name="Istvanek J."/>
            <person name="Nedelnik J."/>
            <person name="Repkova J."/>
        </authorList>
    </citation>
    <scope>NUCLEOTIDE SEQUENCE [LARGE SCALE GENOMIC DNA]</scope>
    <source>
        <strain evidence="2">cv. 10/8</strain>
        <tissue evidence="1">Leaf</tissue>
    </source>
</reference>